<organism evidence="1 2">
    <name type="scientific">Desulfofervidus auxilii</name>
    <dbReference type="NCBI Taxonomy" id="1621989"/>
    <lineage>
        <taxon>Bacteria</taxon>
        <taxon>Pseudomonadati</taxon>
        <taxon>Thermodesulfobacteriota</taxon>
        <taxon>Candidatus Desulfofervidia</taxon>
        <taxon>Candidatus Desulfofervidales</taxon>
        <taxon>Candidatus Desulfofervidaceae</taxon>
        <taxon>Candidatus Desulfofervidus</taxon>
    </lineage>
</organism>
<sequence length="256" mass="29666">MRGLGGYACDPTSDKRCRLDQRKFFKAIDAGKDAEHALDEQICPACKLFGCTGWGRKIKITINHSNIQDVNVGFEGKFSIKFVEIKTLTDEEKWLLDKTLYLINKYGTIGARCTLKPSDKPYYRDYGIVRAEGKPDVGKLESHFSKEQLKNYLARQREIFEKQGCTMPSEWPDLRYFIFAPDSGLESGEYREIQVLDIEFLHGEKGKANKFASFKLKKRFWGYTKADEYVFNRVCKELKKKGLELKYGKEVIENEF</sequence>
<dbReference type="Proteomes" id="UP000070560">
    <property type="component" value="Chromosome"/>
</dbReference>
<accession>A0A7U4TI35</accession>
<reference evidence="1 2" key="1">
    <citation type="submission" date="2015-10" db="EMBL/GenBank/DDBJ databases">
        <title>Candidatus Desulfofervidus auxilii, a hydrogenotrophic sulfate-reducing bacterium involved in the thermophilic anaerobic oxidation of methane.</title>
        <authorList>
            <person name="Krukenberg V."/>
            <person name="Richter M."/>
            <person name="Wegener G."/>
        </authorList>
    </citation>
    <scope>NUCLEOTIDE SEQUENCE [LARGE SCALE GENOMIC DNA]</scope>
    <source>
        <strain evidence="1 2">HS1</strain>
    </source>
</reference>
<proteinExistence type="predicted"/>
<name>A0A7U4TI35_DESA2</name>
<evidence type="ECO:0000313" key="2">
    <source>
        <dbReference type="Proteomes" id="UP000070560"/>
    </source>
</evidence>
<dbReference type="EMBL" id="CP013015">
    <property type="protein sequence ID" value="AMM40870.1"/>
    <property type="molecule type" value="Genomic_DNA"/>
</dbReference>
<dbReference type="AlphaFoldDB" id="A0A7U4TI35"/>
<dbReference type="KEGG" id="daw:HS1_001066"/>
<gene>
    <name evidence="1" type="ORF">HS1_001066</name>
</gene>
<evidence type="ECO:0000313" key="1">
    <source>
        <dbReference type="EMBL" id="AMM40870.1"/>
    </source>
</evidence>
<protein>
    <submittedName>
        <fullName evidence="1">CRISPR-associated RAMP Cmr1 family protein</fullName>
    </submittedName>
</protein>
<keyword evidence="2" id="KW-1185">Reference proteome</keyword>